<dbReference type="EMBL" id="JMQC01000012">
    <property type="protein sequence ID" value="KFM94835.1"/>
    <property type="molecule type" value="Genomic_DNA"/>
</dbReference>
<proteinExistence type="inferred from homology"/>
<dbReference type="InterPro" id="IPR006343">
    <property type="entry name" value="DnaB/C_C"/>
</dbReference>
<gene>
    <name evidence="4" type="ORF">D0U04_21730</name>
    <name evidence="3" type="ORF">DJ93_6047</name>
</gene>
<evidence type="ECO:0000259" key="2">
    <source>
        <dbReference type="Pfam" id="PF07261"/>
    </source>
</evidence>
<evidence type="ECO:0000313" key="4">
    <source>
        <dbReference type="EMBL" id="RFT64503.1"/>
    </source>
</evidence>
<comment type="similarity">
    <text evidence="1">Belongs to the DnaB/DnaD family.</text>
</comment>
<dbReference type="Proteomes" id="UP000029389">
    <property type="component" value="Unassembled WGS sequence"/>
</dbReference>
<organism evidence="3 5">
    <name type="scientific">Bacillus clarus</name>
    <dbReference type="NCBI Taxonomy" id="2338372"/>
    <lineage>
        <taxon>Bacteria</taxon>
        <taxon>Bacillati</taxon>
        <taxon>Bacillota</taxon>
        <taxon>Bacilli</taxon>
        <taxon>Bacillales</taxon>
        <taxon>Bacillaceae</taxon>
        <taxon>Bacillus</taxon>
        <taxon>Bacillus cereus group</taxon>
    </lineage>
</organism>
<dbReference type="AlphaFoldDB" id="A0A090YRS5"/>
<evidence type="ECO:0000313" key="5">
    <source>
        <dbReference type="Proteomes" id="UP000029389"/>
    </source>
</evidence>
<evidence type="ECO:0000256" key="1">
    <source>
        <dbReference type="ARBA" id="ARBA00093462"/>
    </source>
</evidence>
<dbReference type="PATRIC" id="fig|1405.8.peg.6140"/>
<name>A0A090YRS5_9BACI</name>
<dbReference type="EMBL" id="QVOD01000034">
    <property type="protein sequence ID" value="RFT64503.1"/>
    <property type="molecule type" value="Genomic_DNA"/>
</dbReference>
<feature type="domain" description="DnaB/C C-terminal" evidence="2">
    <location>
        <begin position="50"/>
        <end position="95"/>
    </location>
</feature>
<dbReference type="RefSeq" id="WP_042985277.1">
    <property type="nucleotide sequence ID" value="NZ_JMQC01000012.1"/>
</dbReference>
<evidence type="ECO:0000313" key="6">
    <source>
        <dbReference type="Proteomes" id="UP000264294"/>
    </source>
</evidence>
<dbReference type="Proteomes" id="UP000264294">
    <property type="component" value="Unassembled WGS sequence"/>
</dbReference>
<reference evidence="3 5" key="1">
    <citation type="submission" date="2014-04" db="EMBL/GenBank/DDBJ databases">
        <authorList>
            <person name="Bishop-Lilly K.A."/>
            <person name="Broomall S.M."/>
            <person name="Chain P.S."/>
            <person name="Chertkov O."/>
            <person name="Coyne S.R."/>
            <person name="Daligault H.E."/>
            <person name="Davenport K.W."/>
            <person name="Erkkila T."/>
            <person name="Frey K.G."/>
            <person name="Gibbons H.S."/>
            <person name="Gu W."/>
            <person name="Jaissle J."/>
            <person name="Johnson S.L."/>
            <person name="Koroleva G.I."/>
            <person name="Ladner J.T."/>
            <person name="Lo C.-C."/>
            <person name="Minogue T.D."/>
            <person name="Munk C."/>
            <person name="Palacios G.F."/>
            <person name="Redden C.L."/>
            <person name="Rosenzweig C.N."/>
            <person name="Scholz M.B."/>
            <person name="Teshima H."/>
            <person name="Xu Y."/>
        </authorList>
    </citation>
    <scope>NUCLEOTIDE SEQUENCE [LARGE SCALE GENOMIC DNA]</scope>
    <source>
        <strain evidence="3 5">BHP</strain>
    </source>
</reference>
<evidence type="ECO:0000313" key="3">
    <source>
        <dbReference type="EMBL" id="KFM94835.1"/>
    </source>
</evidence>
<accession>A0A090YRS5</accession>
<reference evidence="4 6" key="2">
    <citation type="submission" date="2018-08" db="EMBL/GenBank/DDBJ databases">
        <title>Bacillus clarus sp. nov. strain PS00077A.</title>
        <authorList>
            <person name="Mendez Acevedo M."/>
            <person name="Carroll L."/>
            <person name="Mukherjee M."/>
            <person name="Wiedmann M."/>
            <person name="Kovac J."/>
        </authorList>
    </citation>
    <scope>NUCLEOTIDE SEQUENCE [LARGE SCALE GENOMIC DNA]</scope>
    <source>
        <strain evidence="4 6">PS00077A</strain>
    </source>
</reference>
<dbReference type="Pfam" id="PF07261">
    <property type="entry name" value="DnaB_2"/>
    <property type="match status" value="1"/>
</dbReference>
<keyword evidence="6" id="KW-1185">Reference proteome</keyword>
<sequence length="147" mass="16883">MEQDFENQVKQFIELMNTSNPEKLLSNCIAATTPHLRDLNSISIAKENGRLSDPVINVLIHYVMLTTEVCTLNRLFSDIAVDWSKKDVKTVEEAITLAKQENAKYKKWNEKYNKDSELGHVLREAIICGMTDKQLGQYVRLLLNKDL</sequence>
<protein>
    <submittedName>
        <fullName evidence="3">Replication initiation and membrane attachment family protein</fullName>
    </submittedName>
</protein>
<comment type="caution">
    <text evidence="3">The sequence shown here is derived from an EMBL/GenBank/DDBJ whole genome shotgun (WGS) entry which is preliminary data.</text>
</comment>